<dbReference type="RefSeq" id="WP_249103695.1">
    <property type="nucleotide sequence ID" value="NZ_JAMAST010000026.1"/>
</dbReference>
<dbReference type="CDD" id="cd03414">
    <property type="entry name" value="CbiX_SirB_C"/>
    <property type="match status" value="1"/>
</dbReference>
<dbReference type="Pfam" id="PF01903">
    <property type="entry name" value="CbiX"/>
    <property type="match status" value="2"/>
</dbReference>
<comment type="caution">
    <text evidence="3">The sequence shown here is derived from an EMBL/GenBank/DDBJ whole genome shotgun (WGS) entry which is preliminary data.</text>
</comment>
<keyword evidence="2" id="KW-0456">Lyase</keyword>
<dbReference type="PANTHER" id="PTHR33542:SF3">
    <property type="entry name" value="SIROHYDROCHLORIN FERROCHELATASE, CHLOROPLASTIC"/>
    <property type="match status" value="1"/>
</dbReference>
<dbReference type="PANTHER" id="PTHR33542">
    <property type="entry name" value="SIROHYDROCHLORIN FERROCHELATASE, CHLOROPLASTIC"/>
    <property type="match status" value="1"/>
</dbReference>
<accession>A0ABT0MDE5</accession>
<dbReference type="Gene3D" id="3.40.50.1400">
    <property type="match status" value="2"/>
</dbReference>
<protein>
    <submittedName>
        <fullName evidence="3">Sirohydrochlorin chelatase</fullName>
    </submittedName>
</protein>
<dbReference type="Proteomes" id="UP001203004">
    <property type="component" value="Unassembled WGS sequence"/>
</dbReference>
<proteinExistence type="predicted"/>
<dbReference type="InterPro" id="IPR050963">
    <property type="entry name" value="Sirohydro_Cobaltochel/CbiX"/>
</dbReference>
<gene>
    <name evidence="3" type="ORF">M3N64_13280</name>
</gene>
<dbReference type="SUPFAM" id="SSF53800">
    <property type="entry name" value="Chelatase"/>
    <property type="match status" value="1"/>
</dbReference>
<dbReference type="InterPro" id="IPR002762">
    <property type="entry name" value="CbiX-like"/>
</dbReference>
<evidence type="ECO:0000313" key="3">
    <source>
        <dbReference type="EMBL" id="MCL1632894.1"/>
    </source>
</evidence>
<keyword evidence="1" id="KW-0479">Metal-binding</keyword>
<name>A0ABT0MDE5_9BACL</name>
<dbReference type="CDD" id="cd03416">
    <property type="entry name" value="CbiX_SirB_N"/>
    <property type="match status" value="1"/>
</dbReference>
<organism evidence="3 4">
    <name type="scientific">Sporolactobacillus mangiferae</name>
    <dbReference type="NCBI Taxonomy" id="2940498"/>
    <lineage>
        <taxon>Bacteria</taxon>
        <taxon>Bacillati</taxon>
        <taxon>Bacillota</taxon>
        <taxon>Bacilli</taxon>
        <taxon>Bacillales</taxon>
        <taxon>Sporolactobacillaceae</taxon>
        <taxon>Sporolactobacillus</taxon>
    </lineage>
</organism>
<evidence type="ECO:0000256" key="2">
    <source>
        <dbReference type="ARBA" id="ARBA00023239"/>
    </source>
</evidence>
<dbReference type="EMBL" id="JAMAST010000026">
    <property type="protein sequence ID" value="MCL1632894.1"/>
    <property type="molecule type" value="Genomic_DNA"/>
</dbReference>
<keyword evidence="4" id="KW-1185">Reference proteome</keyword>
<reference evidence="3 4" key="1">
    <citation type="submission" date="2022-05" db="EMBL/GenBank/DDBJ databases">
        <title>Sporolactobacillus sp nov CPB3-1, isolated from tree bark (Mangifera indica L.).</title>
        <authorList>
            <person name="Phuengjayaem S."/>
            <person name="Tanasupawat S."/>
        </authorList>
    </citation>
    <scope>NUCLEOTIDE SEQUENCE [LARGE SCALE GENOMIC DNA]</scope>
    <source>
        <strain evidence="3 4">CPB3-1</strain>
    </source>
</reference>
<evidence type="ECO:0000256" key="1">
    <source>
        <dbReference type="ARBA" id="ARBA00022723"/>
    </source>
</evidence>
<sequence>MLAVLYVSHGTRVAAGVRQANDFLTQCMKRIAAPIQQICYLERVQPDIQKGIELCVRYGADCVMVQPVLLLSAGHDKRDIPRIIKAARKAYPSVHFIYGHPFGVEEQIIDVLMQRMDDMRVDQTPIESAVVVGRGSSDPDTPCAFSKIASGLRERGVADISVCYMAAMEPGLKEGLEQAARQGHSRIYVVPYLLFPGILTKEIQRTIEESIHRDTFILCRTLGDHPLFISLLKRRVQEAIDHDRLSAHS</sequence>
<evidence type="ECO:0000313" key="4">
    <source>
        <dbReference type="Proteomes" id="UP001203004"/>
    </source>
</evidence>